<feature type="signal peptide" evidence="1">
    <location>
        <begin position="1"/>
        <end position="19"/>
    </location>
</feature>
<feature type="domain" description="DUF1549" evidence="2">
    <location>
        <begin position="39"/>
        <end position="234"/>
    </location>
</feature>
<feature type="chain" id="PRO_5022067004" description="Cytochrome c domain-containing protein" evidence="1">
    <location>
        <begin position="20"/>
        <end position="563"/>
    </location>
</feature>
<name>A0A518DJ63_9BACT</name>
<dbReference type="PANTHER" id="PTHR35889:SF3">
    <property type="entry name" value="F-BOX DOMAIN-CONTAINING PROTEIN"/>
    <property type="match status" value="1"/>
</dbReference>
<evidence type="ECO:0000259" key="2">
    <source>
        <dbReference type="Pfam" id="PF07583"/>
    </source>
</evidence>
<evidence type="ECO:0000313" key="4">
    <source>
        <dbReference type="EMBL" id="QDU91517.1"/>
    </source>
</evidence>
<proteinExistence type="predicted"/>
<evidence type="ECO:0000256" key="1">
    <source>
        <dbReference type="SAM" id="SignalP"/>
    </source>
</evidence>
<dbReference type="PANTHER" id="PTHR35889">
    <property type="entry name" value="CYCLOINULO-OLIGOSACCHARIDE FRUCTANOTRANSFERASE-RELATED"/>
    <property type="match status" value="1"/>
</dbReference>
<dbReference type="Pfam" id="PF07587">
    <property type="entry name" value="PSD1"/>
    <property type="match status" value="1"/>
</dbReference>
<accession>A0A518DJ63</accession>
<evidence type="ECO:0000259" key="3">
    <source>
        <dbReference type="Pfam" id="PF07587"/>
    </source>
</evidence>
<organism evidence="4 5">
    <name type="scientific">Pirellulimonas nuda</name>
    <dbReference type="NCBI Taxonomy" id="2528009"/>
    <lineage>
        <taxon>Bacteria</taxon>
        <taxon>Pseudomonadati</taxon>
        <taxon>Planctomycetota</taxon>
        <taxon>Planctomycetia</taxon>
        <taxon>Pirellulales</taxon>
        <taxon>Lacipirellulaceae</taxon>
        <taxon>Pirellulimonas</taxon>
    </lineage>
</organism>
<protein>
    <recommendedName>
        <fullName evidence="6">Cytochrome c domain-containing protein</fullName>
    </recommendedName>
</protein>
<keyword evidence="1" id="KW-0732">Signal</keyword>
<dbReference type="KEGG" id="pnd:Pla175_49460"/>
<dbReference type="Proteomes" id="UP000317429">
    <property type="component" value="Chromosome"/>
</dbReference>
<keyword evidence="5" id="KW-1185">Reference proteome</keyword>
<dbReference type="AlphaFoldDB" id="A0A518DJ63"/>
<evidence type="ECO:0008006" key="6">
    <source>
        <dbReference type="Google" id="ProtNLM"/>
    </source>
</evidence>
<dbReference type="InterPro" id="IPR011444">
    <property type="entry name" value="DUF1549"/>
</dbReference>
<gene>
    <name evidence="4" type="ORF">Pla175_49460</name>
</gene>
<sequence precursor="true">MVSFRFSCLAIVAASVVAAAYGATGSATEAAHSGPVQLINQQIETGWRDQGITPSQPADDGAWCRRVYLDLLGRVPKVDELEAYVADRSNDKRALLVDRLLGDEYLQEYAQRWTTVWTNLLVGRTGGTNNDSLVSRAGMKQYLRRAFQKNKPMDVMMQELVTATGSCRPGDADFNGAANFLADKMAEDGVQATAKTAQIFLGTAVQCTQCHNHPFNEYKQNQFWELNAFFRQTRLERLPTDQQNTRVARILDRDFAGEGGDPSKAELYYELRNGKLKVAYPVFIDGTSLVSMYADRGEDYGDSGYLAEINRREELARLISQSPEFPKAIVNRVWGQLLGYGLTKPVDDMGPHNVPSHPELLDGLADSFRESSFDMKALLRWIALSEPYALDSRANRSNEQDDPSLGSRPMFSRFYLRQMEAEQLYESLLVATEADKSVGYAEREEMKQRWLAQFNTAFGNDENGEATTFNGSIPQALTLMNGELVKRATGSERGGLIDQVARDNSSGSEKIKRLYLAALARRPERAELQVCNQVLASRGGDMNEALQDIWWALLNSNEFILNH</sequence>
<dbReference type="RefSeq" id="WP_231954056.1">
    <property type="nucleotide sequence ID" value="NZ_CP036291.1"/>
</dbReference>
<dbReference type="EMBL" id="CP036291">
    <property type="protein sequence ID" value="QDU91517.1"/>
    <property type="molecule type" value="Genomic_DNA"/>
</dbReference>
<dbReference type="Pfam" id="PF07583">
    <property type="entry name" value="PSCyt2"/>
    <property type="match status" value="1"/>
</dbReference>
<evidence type="ECO:0000313" key="5">
    <source>
        <dbReference type="Proteomes" id="UP000317429"/>
    </source>
</evidence>
<reference evidence="4 5" key="1">
    <citation type="submission" date="2019-02" db="EMBL/GenBank/DDBJ databases">
        <title>Deep-cultivation of Planctomycetes and their phenomic and genomic characterization uncovers novel biology.</title>
        <authorList>
            <person name="Wiegand S."/>
            <person name="Jogler M."/>
            <person name="Boedeker C."/>
            <person name="Pinto D."/>
            <person name="Vollmers J."/>
            <person name="Rivas-Marin E."/>
            <person name="Kohn T."/>
            <person name="Peeters S.H."/>
            <person name="Heuer A."/>
            <person name="Rast P."/>
            <person name="Oberbeckmann S."/>
            <person name="Bunk B."/>
            <person name="Jeske O."/>
            <person name="Meyerdierks A."/>
            <person name="Storesund J.E."/>
            <person name="Kallscheuer N."/>
            <person name="Luecker S."/>
            <person name="Lage O.M."/>
            <person name="Pohl T."/>
            <person name="Merkel B.J."/>
            <person name="Hornburger P."/>
            <person name="Mueller R.-W."/>
            <person name="Bruemmer F."/>
            <person name="Labrenz M."/>
            <person name="Spormann A.M."/>
            <person name="Op den Camp H."/>
            <person name="Overmann J."/>
            <person name="Amann R."/>
            <person name="Jetten M.S.M."/>
            <person name="Mascher T."/>
            <person name="Medema M.H."/>
            <person name="Devos D.P."/>
            <person name="Kaster A.-K."/>
            <person name="Ovreas L."/>
            <person name="Rohde M."/>
            <person name="Galperin M.Y."/>
            <person name="Jogler C."/>
        </authorList>
    </citation>
    <scope>NUCLEOTIDE SEQUENCE [LARGE SCALE GENOMIC DNA]</scope>
    <source>
        <strain evidence="4 5">Pla175</strain>
    </source>
</reference>
<feature type="domain" description="DUF1553" evidence="3">
    <location>
        <begin position="311"/>
        <end position="435"/>
    </location>
</feature>
<dbReference type="InterPro" id="IPR022655">
    <property type="entry name" value="DUF1553"/>
</dbReference>